<dbReference type="PANTHER" id="PTHR30408:SF12">
    <property type="entry name" value="TYPE I RESTRICTION ENZYME MJAVIII SPECIFICITY SUBUNIT"/>
    <property type="match status" value="1"/>
</dbReference>
<dbReference type="AlphaFoldDB" id="B7KIM3"/>
<sequence>MQKQSLFKSKIIDFSSNKDLRFSYKFHNKVAVFLKNFLVNQTTKKIKNFTCEPIILGKGIKPKEYDDEGEYFYFSMADIKQWKFNPEDCRRVNETFYLKNINKTVQLNDILLARSGEGTIGKVALIDNDEWKGVFADFVMRIRLKGYNPLLAYFYFQSDLFQYLVYTHKKGLGNNTNIFPSQIQDFPILDLCVEKQEMIIHEIKTQLEEQAEIQEKINMKKAEIIHIIEIESFDSETEIIN</sequence>
<dbReference type="InterPro" id="IPR052021">
    <property type="entry name" value="Type-I_RS_S_subunit"/>
</dbReference>
<dbReference type="GO" id="GO:0003677">
    <property type="term" value="F:DNA binding"/>
    <property type="evidence" value="ECO:0007669"/>
    <property type="project" value="UniProtKB-KW"/>
</dbReference>
<name>B7KIM3_GLOC7</name>
<dbReference type="EMBL" id="CP001291">
    <property type="protein sequence ID" value="ACK69429.1"/>
    <property type="molecule type" value="Genomic_DNA"/>
</dbReference>
<organism evidence="3 4">
    <name type="scientific">Gloeothece citriformis (strain PCC 7424)</name>
    <name type="common">Cyanothece sp. (strain PCC 7424)</name>
    <dbReference type="NCBI Taxonomy" id="65393"/>
    <lineage>
        <taxon>Bacteria</taxon>
        <taxon>Bacillati</taxon>
        <taxon>Cyanobacteriota</taxon>
        <taxon>Cyanophyceae</taxon>
        <taxon>Oscillatoriophycideae</taxon>
        <taxon>Chroococcales</taxon>
        <taxon>Aphanothecaceae</taxon>
        <taxon>Gloeothece</taxon>
        <taxon>Gloeothece citriformis</taxon>
    </lineage>
</organism>
<dbReference type="Gene3D" id="3.90.220.20">
    <property type="entry name" value="DNA methylase specificity domains"/>
    <property type="match status" value="1"/>
</dbReference>
<dbReference type="Proteomes" id="UP000002384">
    <property type="component" value="Chromosome"/>
</dbReference>
<reference evidence="4" key="1">
    <citation type="journal article" date="2011" name="MBio">
        <title>Novel metabolic attributes of the genus Cyanothece, comprising a group of unicellular nitrogen-fixing Cyanobacteria.</title>
        <authorList>
            <person name="Bandyopadhyay A."/>
            <person name="Elvitigala T."/>
            <person name="Welsh E."/>
            <person name="Stockel J."/>
            <person name="Liberton M."/>
            <person name="Min H."/>
            <person name="Sherman L.A."/>
            <person name="Pakrasi H.B."/>
        </authorList>
    </citation>
    <scope>NUCLEOTIDE SEQUENCE [LARGE SCALE GENOMIC DNA]</scope>
    <source>
        <strain evidence="4">PCC 7424</strain>
    </source>
</reference>
<evidence type="ECO:0008006" key="5">
    <source>
        <dbReference type="Google" id="ProtNLM"/>
    </source>
</evidence>
<accession>B7KIM3</accession>
<keyword evidence="2" id="KW-0238">DNA-binding</keyword>
<evidence type="ECO:0000313" key="4">
    <source>
        <dbReference type="Proteomes" id="UP000002384"/>
    </source>
</evidence>
<dbReference type="SUPFAM" id="SSF116734">
    <property type="entry name" value="DNA methylase specificity domain"/>
    <property type="match status" value="1"/>
</dbReference>
<protein>
    <recommendedName>
        <fullName evidence="5">Type I restriction modification DNA specificity domain-containing protein</fullName>
    </recommendedName>
</protein>
<evidence type="ECO:0000256" key="2">
    <source>
        <dbReference type="ARBA" id="ARBA00023125"/>
    </source>
</evidence>
<evidence type="ECO:0000256" key="1">
    <source>
        <dbReference type="ARBA" id="ARBA00022747"/>
    </source>
</evidence>
<gene>
    <name evidence="3" type="ordered locus">PCC7424_0974</name>
</gene>
<keyword evidence="1" id="KW-0680">Restriction system</keyword>
<dbReference type="HOGENOM" id="CLU_1150368_0_0_3"/>
<dbReference type="STRING" id="65393.PCC7424_0974"/>
<dbReference type="KEGG" id="cyc:PCC7424_0974"/>
<proteinExistence type="predicted"/>
<evidence type="ECO:0000313" key="3">
    <source>
        <dbReference type="EMBL" id="ACK69429.1"/>
    </source>
</evidence>
<dbReference type="PANTHER" id="PTHR30408">
    <property type="entry name" value="TYPE-1 RESTRICTION ENZYME ECOKI SPECIFICITY PROTEIN"/>
    <property type="match status" value="1"/>
</dbReference>
<dbReference type="InterPro" id="IPR044946">
    <property type="entry name" value="Restrct_endonuc_typeI_TRD_sf"/>
</dbReference>
<keyword evidence="4" id="KW-1185">Reference proteome</keyword>
<dbReference type="GO" id="GO:0009307">
    <property type="term" value="P:DNA restriction-modification system"/>
    <property type="evidence" value="ECO:0007669"/>
    <property type="project" value="UniProtKB-KW"/>
</dbReference>
<dbReference type="RefSeq" id="WP_012598376.1">
    <property type="nucleotide sequence ID" value="NC_011729.1"/>
</dbReference>